<dbReference type="GO" id="GO:0005975">
    <property type="term" value="P:carbohydrate metabolic process"/>
    <property type="evidence" value="ECO:0007669"/>
    <property type="project" value="InterPro"/>
</dbReference>
<name>A0A8C6RN37_NANGA</name>
<dbReference type="PANTHER" id="PTHR10462">
    <property type="entry name" value="GLYCOSYLTRANSFERASE-RELATED"/>
    <property type="match status" value="1"/>
</dbReference>
<evidence type="ECO:0000256" key="7">
    <source>
        <dbReference type="ARBA" id="ARBA00022989"/>
    </source>
</evidence>
<evidence type="ECO:0000313" key="15">
    <source>
        <dbReference type="Proteomes" id="UP000694381"/>
    </source>
</evidence>
<evidence type="ECO:0000256" key="12">
    <source>
        <dbReference type="SAM" id="MobiDB-lite"/>
    </source>
</evidence>
<dbReference type="Ensembl" id="ENSNGAT00000026139.1">
    <property type="protein sequence ID" value="ENSNGAP00000020470.1"/>
    <property type="gene ID" value="ENSNGAG00000019951.1"/>
</dbReference>
<dbReference type="SUPFAM" id="SSF53448">
    <property type="entry name" value="Nucleotide-diphospho-sugar transferases"/>
    <property type="match status" value="1"/>
</dbReference>
<feature type="binding site" evidence="11">
    <location>
        <position position="231"/>
    </location>
    <ligand>
        <name>Mn(2+)</name>
        <dbReference type="ChEBI" id="CHEBI:29035"/>
    </ligand>
</feature>
<evidence type="ECO:0000256" key="4">
    <source>
        <dbReference type="ARBA" id="ARBA00022679"/>
    </source>
</evidence>
<dbReference type="GO" id="GO:0046872">
    <property type="term" value="F:metal ion binding"/>
    <property type="evidence" value="ECO:0007669"/>
    <property type="project" value="UniProtKB-KW"/>
</dbReference>
<evidence type="ECO:0000256" key="3">
    <source>
        <dbReference type="ARBA" id="ARBA00022676"/>
    </source>
</evidence>
<evidence type="ECO:0000256" key="2">
    <source>
        <dbReference type="ARBA" id="ARBA00010413"/>
    </source>
</evidence>
<dbReference type="GeneTree" id="ENSGT00950000182858"/>
<reference evidence="14" key="1">
    <citation type="submission" date="2025-08" db="UniProtKB">
        <authorList>
            <consortium name="Ensembl"/>
        </authorList>
    </citation>
    <scope>IDENTIFICATION</scope>
</reference>
<feature type="transmembrane region" description="Helical" evidence="13">
    <location>
        <begin position="43"/>
        <end position="61"/>
    </location>
</feature>
<dbReference type="GO" id="GO:0031982">
    <property type="term" value="C:vesicle"/>
    <property type="evidence" value="ECO:0007669"/>
    <property type="project" value="TreeGrafter"/>
</dbReference>
<dbReference type="GO" id="GO:0016020">
    <property type="term" value="C:membrane"/>
    <property type="evidence" value="ECO:0007669"/>
    <property type="project" value="UniProtKB-SubCell"/>
</dbReference>
<feature type="active site" description="Nucleophile" evidence="9">
    <location>
        <position position="321"/>
    </location>
</feature>
<evidence type="ECO:0000256" key="11">
    <source>
        <dbReference type="PIRSR" id="PIRSR605076-3"/>
    </source>
</evidence>
<sequence length="370" mass="42653">MALGAEWGVSWPGSHGGCKEQEGQRQGGQGTPTWGLPRARKKLLWRLILSALGLLGLYGYGHPMLRYLEAFIPMGICPTDIMPLLRDNFTGDLRHWARPEVLTCTSWGAPIIWDDTFDPDVAQQEARRQNLTIGLTVFAVGRYLEKYLKQFLETAEQHFMVGQRVVYYIFTERPEAVPHVAMGVGRQLRVERVVRERRWQDVSMARMRTLHEALGGRLGRETDYVFCLDVDQHFVGHFGPEALSDLVAQLHAWHYRWPRWLLPYERNARSAAALFSGEGDFYYHAAVFGGSVAALRQLTAHCVLGLQQDQERGIEALWHDESHLNKFFWLHKPTKLLSPEFCWAQEIGWRTEIHHPRLLWAPKEYALVRD</sequence>
<evidence type="ECO:0000256" key="13">
    <source>
        <dbReference type="SAM" id="Phobius"/>
    </source>
</evidence>
<evidence type="ECO:0000256" key="5">
    <source>
        <dbReference type="ARBA" id="ARBA00022692"/>
    </source>
</evidence>
<evidence type="ECO:0000256" key="1">
    <source>
        <dbReference type="ARBA" id="ARBA00004606"/>
    </source>
</evidence>
<dbReference type="GO" id="GO:0001962">
    <property type="term" value="F:alpha-1,3-galactosyltransferase activity"/>
    <property type="evidence" value="ECO:0007669"/>
    <property type="project" value="Ensembl"/>
</dbReference>
<feature type="binding site" evidence="10">
    <location>
        <begin position="229"/>
        <end position="231"/>
    </location>
    <ligand>
        <name>UDP-N-acetyl-alpha-D-galactosamine</name>
        <dbReference type="ChEBI" id="CHEBI:67138"/>
    </ligand>
</feature>
<evidence type="ECO:0000256" key="8">
    <source>
        <dbReference type="ARBA" id="ARBA00023136"/>
    </source>
</evidence>
<evidence type="ECO:0000313" key="14">
    <source>
        <dbReference type="Ensembl" id="ENSNGAP00000020470.1"/>
    </source>
</evidence>
<gene>
    <name evidence="14" type="primary">A3galt2</name>
</gene>
<feature type="region of interest" description="Disordered" evidence="12">
    <location>
        <begin position="1"/>
        <end position="34"/>
    </location>
</feature>
<keyword evidence="5 13" id="KW-0812">Transmembrane</keyword>
<dbReference type="GO" id="GO:0005794">
    <property type="term" value="C:Golgi apparatus"/>
    <property type="evidence" value="ECO:0007669"/>
    <property type="project" value="TreeGrafter"/>
</dbReference>
<dbReference type="Proteomes" id="UP000694381">
    <property type="component" value="Unassembled WGS sequence"/>
</dbReference>
<dbReference type="CDD" id="cd02515">
    <property type="entry name" value="Glyco_transf_6"/>
    <property type="match status" value="1"/>
</dbReference>
<proteinExistence type="inferred from homology"/>
<accession>A0A8C6RN37</accession>
<comment type="cofactor">
    <cofactor evidence="11">
        <name>Mn(2+)</name>
        <dbReference type="ChEBI" id="CHEBI:29035"/>
    </cofactor>
    <text evidence="11">Binds 1 Mn(2+) ion per subunit.</text>
</comment>
<evidence type="ECO:0000256" key="6">
    <source>
        <dbReference type="ARBA" id="ARBA00022968"/>
    </source>
</evidence>
<feature type="binding site" evidence="10">
    <location>
        <position position="321"/>
    </location>
    <ligand>
        <name>an alpha-L-fucosyl-(1-&gt;2)-beta-D-galactosyl derivative</name>
        <dbReference type="ChEBI" id="CHEBI:140327"/>
    </ligand>
</feature>
<keyword evidence="8 13" id="KW-0472">Membrane</keyword>
<dbReference type="PANTHER" id="PTHR10462:SF33">
    <property type="entry name" value="ALPHA-1,3-GALACTOSYLTRANSFERASE 2"/>
    <property type="match status" value="1"/>
</dbReference>
<organism evidence="14 15">
    <name type="scientific">Nannospalax galili</name>
    <name type="common">Northern Israeli blind subterranean mole rat</name>
    <name type="synonym">Spalax galili</name>
    <dbReference type="NCBI Taxonomy" id="1026970"/>
    <lineage>
        <taxon>Eukaryota</taxon>
        <taxon>Metazoa</taxon>
        <taxon>Chordata</taxon>
        <taxon>Craniata</taxon>
        <taxon>Vertebrata</taxon>
        <taxon>Euteleostomi</taxon>
        <taxon>Mammalia</taxon>
        <taxon>Eutheria</taxon>
        <taxon>Euarchontoglires</taxon>
        <taxon>Glires</taxon>
        <taxon>Rodentia</taxon>
        <taxon>Myomorpha</taxon>
        <taxon>Muroidea</taxon>
        <taxon>Spalacidae</taxon>
        <taxon>Spalacinae</taxon>
        <taxon>Nannospalax</taxon>
    </lineage>
</organism>
<dbReference type="Gene3D" id="3.90.550.10">
    <property type="entry name" value="Spore Coat Polysaccharide Biosynthesis Protein SpsA, Chain A"/>
    <property type="match status" value="1"/>
</dbReference>
<keyword evidence="11" id="KW-0479">Metal-binding</keyword>
<feature type="binding site" evidence="10">
    <location>
        <position position="251"/>
    </location>
    <ligand>
        <name>an alpha-L-fucosyl-(1-&gt;2)-beta-D-galactosyl derivative</name>
        <dbReference type="ChEBI" id="CHEBI:140327"/>
    </ligand>
</feature>
<keyword evidence="11" id="KW-0464">Manganese</keyword>
<evidence type="ECO:0000256" key="10">
    <source>
        <dbReference type="PIRSR" id="PIRSR605076-2"/>
    </source>
</evidence>
<keyword evidence="15" id="KW-1185">Reference proteome</keyword>
<keyword evidence="3" id="KW-0328">Glycosyltransferase</keyword>
<comment type="similarity">
    <text evidence="2">Belongs to the glycosyltransferase 6 family.</text>
</comment>
<dbReference type="AlphaFoldDB" id="A0A8C6RN37"/>
<dbReference type="FunFam" id="3.90.550.10:FF:000022">
    <property type="entry name" value="Histo-blood group ABO system transferase"/>
    <property type="match status" value="1"/>
</dbReference>
<reference evidence="14" key="2">
    <citation type="submission" date="2025-09" db="UniProtKB">
        <authorList>
            <consortium name="Ensembl"/>
        </authorList>
    </citation>
    <scope>IDENTIFICATION</scope>
</reference>
<evidence type="ECO:0000256" key="9">
    <source>
        <dbReference type="PIRSR" id="PIRSR605076-1"/>
    </source>
</evidence>
<dbReference type="InterPro" id="IPR029044">
    <property type="entry name" value="Nucleotide-diphossugar_trans"/>
</dbReference>
<feature type="binding site" evidence="10">
    <location>
        <begin position="138"/>
        <end position="140"/>
    </location>
    <ligand>
        <name>UDP-N-acetyl-alpha-D-galactosamine</name>
        <dbReference type="ChEBI" id="CHEBI:67138"/>
    </ligand>
</feature>
<protein>
    <submittedName>
        <fullName evidence="14">Alpha 1,3-galactosyltransferase 2</fullName>
    </submittedName>
</protein>
<keyword evidence="6" id="KW-0735">Signal-anchor</keyword>
<feature type="binding site" evidence="11">
    <location>
        <position position="229"/>
    </location>
    <ligand>
        <name>Mn(2+)</name>
        <dbReference type="ChEBI" id="CHEBI:29035"/>
    </ligand>
</feature>
<dbReference type="GO" id="GO:0006688">
    <property type="term" value="P:glycosphingolipid biosynthetic process"/>
    <property type="evidence" value="ECO:0007669"/>
    <property type="project" value="Ensembl"/>
</dbReference>
<feature type="binding site" evidence="10">
    <location>
        <position position="143"/>
    </location>
    <ligand>
        <name>UDP-N-acetyl-alpha-D-galactosamine</name>
        <dbReference type="ChEBI" id="CHEBI:67138"/>
    </ligand>
</feature>
<dbReference type="InterPro" id="IPR005076">
    <property type="entry name" value="Glyco_trans_6"/>
</dbReference>
<dbReference type="Pfam" id="PF03414">
    <property type="entry name" value="Glyco_transf_6"/>
    <property type="match status" value="1"/>
</dbReference>
<comment type="subcellular location">
    <subcellularLocation>
        <location evidence="1">Membrane</location>
        <topology evidence="1">Single-pass type II membrane protein</topology>
    </subcellularLocation>
</comment>
<keyword evidence="4" id="KW-0808">Transferase</keyword>
<keyword evidence="7 13" id="KW-1133">Transmembrane helix</keyword>